<dbReference type="SUPFAM" id="SSF54786">
    <property type="entry name" value="YcfA/nrd intein domain"/>
    <property type="match status" value="1"/>
</dbReference>
<evidence type="ECO:0000256" key="6">
    <source>
        <dbReference type="ARBA" id="ARBA00022884"/>
    </source>
</evidence>
<keyword evidence="6" id="KW-0694">RNA-binding</keyword>
<keyword evidence="9" id="KW-1185">Reference proteome</keyword>
<dbReference type="InterPro" id="IPR038570">
    <property type="entry name" value="HicA_sf"/>
</dbReference>
<keyword evidence="3" id="KW-0540">Nuclease</keyword>
<evidence type="ECO:0000256" key="7">
    <source>
        <dbReference type="ARBA" id="ARBA00023016"/>
    </source>
</evidence>
<keyword evidence="4" id="KW-0255">Endonuclease</keyword>
<dbReference type="AlphaFoldDB" id="A0A396RP66"/>
<dbReference type="OrthoDB" id="308644at2"/>
<sequence>MLMTQLANLYKKLTDNRQLTFAEFERLLRAFGFELDRIRGSHHIYLKRGLPERINAQPDGKMAKTYQLRRFADMIEAYGLMLEDDR</sequence>
<accession>A0A396RP66</accession>
<evidence type="ECO:0000256" key="1">
    <source>
        <dbReference type="ARBA" id="ARBA00006620"/>
    </source>
</evidence>
<proteinExistence type="inferred from homology"/>
<comment type="similarity">
    <text evidence="1">Belongs to the HicA mRNA interferase family.</text>
</comment>
<dbReference type="GO" id="GO:0016787">
    <property type="term" value="F:hydrolase activity"/>
    <property type="evidence" value="ECO:0007669"/>
    <property type="project" value="UniProtKB-KW"/>
</dbReference>
<evidence type="ECO:0000256" key="2">
    <source>
        <dbReference type="ARBA" id="ARBA00022649"/>
    </source>
</evidence>
<protein>
    <submittedName>
        <fullName evidence="8">Type II toxin-antitoxin system HicA family toxin</fullName>
    </submittedName>
</protein>
<evidence type="ECO:0000313" key="9">
    <source>
        <dbReference type="Proteomes" id="UP000266693"/>
    </source>
</evidence>
<reference evidence="8 9" key="1">
    <citation type="submission" date="2018-08" db="EMBL/GenBank/DDBJ databases">
        <title>The multiple taxonomic identification of Sphingomonas gilva.</title>
        <authorList>
            <person name="Zhu D."/>
            <person name="Zheng S."/>
        </authorList>
    </citation>
    <scope>NUCLEOTIDE SEQUENCE [LARGE SCALE GENOMIC DNA]</scope>
    <source>
        <strain evidence="8 9">ZDH117</strain>
    </source>
</reference>
<keyword evidence="2" id="KW-1277">Toxin-antitoxin system</keyword>
<dbReference type="Pfam" id="PF07927">
    <property type="entry name" value="HicA_toxin"/>
    <property type="match status" value="1"/>
</dbReference>
<dbReference type="Proteomes" id="UP000266693">
    <property type="component" value="Unassembled WGS sequence"/>
</dbReference>
<dbReference type="GO" id="GO:0004519">
    <property type="term" value="F:endonuclease activity"/>
    <property type="evidence" value="ECO:0007669"/>
    <property type="project" value="UniProtKB-KW"/>
</dbReference>
<evidence type="ECO:0000256" key="5">
    <source>
        <dbReference type="ARBA" id="ARBA00022801"/>
    </source>
</evidence>
<dbReference type="GO" id="GO:0003729">
    <property type="term" value="F:mRNA binding"/>
    <property type="evidence" value="ECO:0007669"/>
    <property type="project" value="InterPro"/>
</dbReference>
<gene>
    <name evidence="8" type="ORF">D1610_07625</name>
</gene>
<dbReference type="InterPro" id="IPR012933">
    <property type="entry name" value="HicA_mRNA_interferase"/>
</dbReference>
<organism evidence="8 9">
    <name type="scientific">Sphingomonas gilva</name>
    <dbReference type="NCBI Taxonomy" id="2305907"/>
    <lineage>
        <taxon>Bacteria</taxon>
        <taxon>Pseudomonadati</taxon>
        <taxon>Pseudomonadota</taxon>
        <taxon>Alphaproteobacteria</taxon>
        <taxon>Sphingomonadales</taxon>
        <taxon>Sphingomonadaceae</taxon>
        <taxon>Sphingomonas</taxon>
    </lineage>
</organism>
<evidence type="ECO:0000256" key="3">
    <source>
        <dbReference type="ARBA" id="ARBA00022722"/>
    </source>
</evidence>
<evidence type="ECO:0000313" key="8">
    <source>
        <dbReference type="EMBL" id="RHW18324.1"/>
    </source>
</evidence>
<keyword evidence="7" id="KW-0346">Stress response</keyword>
<evidence type="ECO:0000256" key="4">
    <source>
        <dbReference type="ARBA" id="ARBA00022759"/>
    </source>
</evidence>
<comment type="caution">
    <text evidence="8">The sequence shown here is derived from an EMBL/GenBank/DDBJ whole genome shotgun (WGS) entry which is preliminary data.</text>
</comment>
<dbReference type="Gene3D" id="3.30.920.30">
    <property type="entry name" value="Hypothetical protein"/>
    <property type="match status" value="1"/>
</dbReference>
<name>A0A396RP66_9SPHN</name>
<keyword evidence="5" id="KW-0378">Hydrolase</keyword>
<dbReference type="EMBL" id="QWLV01000002">
    <property type="protein sequence ID" value="RHW18324.1"/>
    <property type="molecule type" value="Genomic_DNA"/>
</dbReference>